<accession>E2AB56</accession>
<keyword evidence="2" id="KW-1185">Reference proteome</keyword>
<reference evidence="1 2" key="1">
    <citation type="journal article" date="2010" name="Science">
        <title>Genomic comparison of the ants Camponotus floridanus and Harpegnathos saltator.</title>
        <authorList>
            <person name="Bonasio R."/>
            <person name="Zhang G."/>
            <person name="Ye C."/>
            <person name="Mutti N.S."/>
            <person name="Fang X."/>
            <person name="Qin N."/>
            <person name="Donahue G."/>
            <person name="Yang P."/>
            <person name="Li Q."/>
            <person name="Li C."/>
            <person name="Zhang P."/>
            <person name="Huang Z."/>
            <person name="Berger S.L."/>
            <person name="Reinberg D."/>
            <person name="Wang J."/>
            <person name="Liebig J."/>
        </authorList>
    </citation>
    <scope>NUCLEOTIDE SEQUENCE [LARGE SCALE GENOMIC DNA]</scope>
    <source>
        <strain evidence="2">C129</strain>
    </source>
</reference>
<dbReference type="EMBL" id="GL438234">
    <property type="protein sequence ID" value="EFN69332.1"/>
    <property type="molecule type" value="Genomic_DNA"/>
</dbReference>
<evidence type="ECO:0000313" key="1">
    <source>
        <dbReference type="EMBL" id="EFN69332.1"/>
    </source>
</evidence>
<protein>
    <submittedName>
        <fullName evidence="1">Uncharacterized protein</fullName>
    </submittedName>
</protein>
<dbReference type="InParanoid" id="E2AB56"/>
<organism evidence="2">
    <name type="scientific">Camponotus floridanus</name>
    <name type="common">Florida carpenter ant</name>
    <dbReference type="NCBI Taxonomy" id="104421"/>
    <lineage>
        <taxon>Eukaryota</taxon>
        <taxon>Metazoa</taxon>
        <taxon>Ecdysozoa</taxon>
        <taxon>Arthropoda</taxon>
        <taxon>Hexapoda</taxon>
        <taxon>Insecta</taxon>
        <taxon>Pterygota</taxon>
        <taxon>Neoptera</taxon>
        <taxon>Endopterygota</taxon>
        <taxon>Hymenoptera</taxon>
        <taxon>Apocrita</taxon>
        <taxon>Aculeata</taxon>
        <taxon>Formicoidea</taxon>
        <taxon>Formicidae</taxon>
        <taxon>Formicinae</taxon>
        <taxon>Camponotus</taxon>
    </lineage>
</organism>
<proteinExistence type="predicted"/>
<name>E2AB56_CAMFO</name>
<dbReference type="Proteomes" id="UP000000311">
    <property type="component" value="Unassembled WGS sequence"/>
</dbReference>
<dbReference type="AlphaFoldDB" id="E2AB56"/>
<gene>
    <name evidence="1" type="ORF">EAG_01072</name>
</gene>
<evidence type="ECO:0000313" key="2">
    <source>
        <dbReference type="Proteomes" id="UP000000311"/>
    </source>
</evidence>
<sequence length="99" mass="10896">MYAAPHRVHVNAAKGIGRYVSWALFAIRELSVASPIYREPKLEQHGLLQGCCGAPLINMILTKSQRRRINHGCVESGENSDRGGEIYGCVIIRAFGGEE</sequence>